<dbReference type="PANTHER" id="PTHR32024:SF2">
    <property type="entry name" value="TRK SYSTEM POTASSIUM UPTAKE PROTEIN TRKG-RELATED"/>
    <property type="match status" value="1"/>
</dbReference>
<feature type="transmembrane region" description="Helical" evidence="9">
    <location>
        <begin position="194"/>
        <end position="213"/>
    </location>
</feature>
<evidence type="ECO:0000256" key="9">
    <source>
        <dbReference type="SAM" id="Phobius"/>
    </source>
</evidence>
<keyword evidence="11" id="KW-1185">Reference proteome</keyword>
<gene>
    <name evidence="10" type="ORF">IQ249_24310</name>
</gene>
<feature type="transmembrane region" description="Helical" evidence="9">
    <location>
        <begin position="53"/>
        <end position="72"/>
    </location>
</feature>
<accession>A0A8J7E0E6</accession>
<feature type="transmembrane region" description="Helical" evidence="9">
    <location>
        <begin position="21"/>
        <end position="47"/>
    </location>
</feature>
<keyword evidence="8 9" id="KW-0472">Membrane</keyword>
<evidence type="ECO:0000256" key="6">
    <source>
        <dbReference type="ARBA" id="ARBA00022989"/>
    </source>
</evidence>
<comment type="similarity">
    <text evidence="2">Belongs to the TrkH potassium transport family.</text>
</comment>
<evidence type="ECO:0000313" key="10">
    <source>
        <dbReference type="EMBL" id="MBE9119017.1"/>
    </source>
</evidence>
<evidence type="ECO:0000256" key="2">
    <source>
        <dbReference type="ARBA" id="ARBA00009137"/>
    </source>
</evidence>
<keyword evidence="4" id="KW-1003">Cell membrane</keyword>
<keyword evidence="3" id="KW-0813">Transport</keyword>
<dbReference type="PANTHER" id="PTHR32024">
    <property type="entry name" value="TRK SYSTEM POTASSIUM UPTAKE PROTEIN TRKG-RELATED"/>
    <property type="match status" value="1"/>
</dbReference>
<keyword evidence="5 9" id="KW-0812">Transmembrane</keyword>
<comment type="caution">
    <text evidence="10">The sequence shown here is derived from an EMBL/GenBank/DDBJ whole genome shotgun (WGS) entry which is preliminary data.</text>
</comment>
<sequence length="498" mass="53700">MTLTSSKTGRYGQFLRRRYRAILSYTGLGIAIAGLFILSPLLALIFYPEEINIAWGFLLPGAILSLVGVILWRSLTPSSTESLTWQEGTVIVLLTWLFAIFAGTFPFIGIGGLNFTQAVFESTSGWTTTGLSVVDVTQASRLILLYRSIIELVGGAGFAIITLSTITGIAGAGLTLAEGRTDQLVPNVRRSAKLVLGIYTGYVAVGTIGLRLAGMGWFDAINQAFAALSTGGFSTRTNSIGYWDSPSVEAVTIVLMLFGTLNFVTSYLLLKGKFKAVTRNGEVRLLALMIPVCALILFLGVASGLYPSLGKAVRVAIFETITAISTTGFSTVGYGDWNSVGWFVLIVLMLIGGGSGATAGGIKQLRIYILYRALVREMRRMLLPESAITEADLWQRDRRSFLQDSQILTVSMFIFLYLIFWGVGTLILTAYGYSLPESLFEYASAIGTVGLSVGVTSADAPSGLLWAEVVGMFLGRLELFAVFVGGVRLLRDIPSLFK</sequence>
<evidence type="ECO:0000256" key="1">
    <source>
        <dbReference type="ARBA" id="ARBA00004651"/>
    </source>
</evidence>
<reference evidence="10" key="1">
    <citation type="submission" date="2020-10" db="EMBL/GenBank/DDBJ databases">
        <authorList>
            <person name="Castelo-Branco R."/>
            <person name="Eusebio N."/>
            <person name="Adriana R."/>
            <person name="Vieira A."/>
            <person name="Brugerolle De Fraissinette N."/>
            <person name="Rezende De Castro R."/>
            <person name="Schneider M.P."/>
            <person name="Vasconcelos V."/>
            <person name="Leao P.N."/>
        </authorList>
    </citation>
    <scope>NUCLEOTIDE SEQUENCE</scope>
    <source>
        <strain evidence="10">LEGE 07157</strain>
    </source>
</reference>
<feature type="transmembrane region" description="Helical" evidence="9">
    <location>
        <begin position="152"/>
        <end position="174"/>
    </location>
</feature>
<organism evidence="10 11">
    <name type="scientific">Lusitaniella coriacea LEGE 07157</name>
    <dbReference type="NCBI Taxonomy" id="945747"/>
    <lineage>
        <taxon>Bacteria</taxon>
        <taxon>Bacillati</taxon>
        <taxon>Cyanobacteriota</taxon>
        <taxon>Cyanophyceae</taxon>
        <taxon>Spirulinales</taxon>
        <taxon>Lusitaniellaceae</taxon>
        <taxon>Lusitaniella</taxon>
    </lineage>
</organism>
<feature type="transmembrane region" description="Helical" evidence="9">
    <location>
        <begin position="93"/>
        <end position="115"/>
    </location>
</feature>
<protein>
    <submittedName>
        <fullName evidence="10">TrkH family potassium uptake protein</fullName>
    </submittedName>
</protein>
<dbReference type="RefSeq" id="WP_194032111.1">
    <property type="nucleotide sequence ID" value="NZ_JADEWZ010000074.1"/>
</dbReference>
<name>A0A8J7E0E6_9CYAN</name>
<evidence type="ECO:0000256" key="7">
    <source>
        <dbReference type="ARBA" id="ARBA00023065"/>
    </source>
</evidence>
<keyword evidence="6 9" id="KW-1133">Transmembrane helix</keyword>
<dbReference type="EMBL" id="JADEWZ010000074">
    <property type="protein sequence ID" value="MBE9119017.1"/>
    <property type="molecule type" value="Genomic_DNA"/>
</dbReference>
<dbReference type="GO" id="GO:0005886">
    <property type="term" value="C:plasma membrane"/>
    <property type="evidence" value="ECO:0007669"/>
    <property type="project" value="UniProtKB-SubCell"/>
</dbReference>
<evidence type="ECO:0000256" key="5">
    <source>
        <dbReference type="ARBA" id="ARBA00022692"/>
    </source>
</evidence>
<keyword evidence="7" id="KW-0406">Ion transport</keyword>
<dbReference type="GO" id="GO:0030001">
    <property type="term" value="P:metal ion transport"/>
    <property type="evidence" value="ECO:0007669"/>
    <property type="project" value="UniProtKB-ARBA"/>
</dbReference>
<evidence type="ECO:0000313" key="11">
    <source>
        <dbReference type="Proteomes" id="UP000654482"/>
    </source>
</evidence>
<dbReference type="Pfam" id="PF02386">
    <property type="entry name" value="TrkH"/>
    <property type="match status" value="1"/>
</dbReference>
<dbReference type="GO" id="GO:0008324">
    <property type="term" value="F:monoatomic cation transmembrane transporter activity"/>
    <property type="evidence" value="ECO:0007669"/>
    <property type="project" value="InterPro"/>
</dbReference>
<feature type="transmembrane region" description="Helical" evidence="9">
    <location>
        <begin position="469"/>
        <end position="490"/>
    </location>
</feature>
<feature type="transmembrane region" description="Helical" evidence="9">
    <location>
        <begin position="282"/>
        <end position="306"/>
    </location>
</feature>
<dbReference type="InterPro" id="IPR003445">
    <property type="entry name" value="Cat_transpt"/>
</dbReference>
<proteinExistence type="inferred from homology"/>
<dbReference type="AlphaFoldDB" id="A0A8J7E0E6"/>
<evidence type="ECO:0000256" key="8">
    <source>
        <dbReference type="ARBA" id="ARBA00023136"/>
    </source>
</evidence>
<comment type="subcellular location">
    <subcellularLocation>
        <location evidence="1">Cell membrane</location>
        <topology evidence="1">Multi-pass membrane protein</topology>
    </subcellularLocation>
</comment>
<dbReference type="Proteomes" id="UP000654482">
    <property type="component" value="Unassembled WGS sequence"/>
</dbReference>
<evidence type="ECO:0000256" key="3">
    <source>
        <dbReference type="ARBA" id="ARBA00022448"/>
    </source>
</evidence>
<evidence type="ECO:0000256" key="4">
    <source>
        <dbReference type="ARBA" id="ARBA00022475"/>
    </source>
</evidence>
<feature type="transmembrane region" description="Helical" evidence="9">
    <location>
        <begin position="340"/>
        <end position="362"/>
    </location>
</feature>
<feature type="transmembrane region" description="Helical" evidence="9">
    <location>
        <begin position="250"/>
        <end position="270"/>
    </location>
</feature>
<feature type="transmembrane region" description="Helical" evidence="9">
    <location>
        <begin position="407"/>
        <end position="433"/>
    </location>
</feature>